<keyword evidence="3" id="KW-1185">Reference proteome</keyword>
<dbReference type="EMBL" id="SELW01000623">
    <property type="protein sequence ID" value="TID17688.1"/>
    <property type="molecule type" value="Genomic_DNA"/>
</dbReference>
<dbReference type="Proteomes" id="UP000307173">
    <property type="component" value="Unassembled WGS sequence"/>
</dbReference>
<proteinExistence type="predicted"/>
<dbReference type="Pfam" id="PF23868">
    <property type="entry name" value="Mmc1_C"/>
    <property type="match status" value="1"/>
</dbReference>
<evidence type="ECO:0000259" key="1">
    <source>
        <dbReference type="Pfam" id="PF23868"/>
    </source>
</evidence>
<dbReference type="InterPro" id="IPR056196">
    <property type="entry name" value="Mmc1_C"/>
</dbReference>
<dbReference type="PANTHER" id="PTHR38644">
    <property type="entry name" value="EXPRESSED PROTEIN"/>
    <property type="match status" value="1"/>
</dbReference>
<dbReference type="STRING" id="52247.A0A4T0WYH9"/>
<organism evidence="2 3">
    <name type="scientific">Pichia inconspicua</name>
    <dbReference type="NCBI Taxonomy" id="52247"/>
    <lineage>
        <taxon>Eukaryota</taxon>
        <taxon>Fungi</taxon>
        <taxon>Dikarya</taxon>
        <taxon>Ascomycota</taxon>
        <taxon>Saccharomycotina</taxon>
        <taxon>Pichiomycetes</taxon>
        <taxon>Pichiales</taxon>
        <taxon>Pichiaceae</taxon>
        <taxon>Pichia</taxon>
    </lineage>
</organism>
<dbReference type="OrthoDB" id="4083320at2759"/>
<evidence type="ECO:0000313" key="3">
    <source>
        <dbReference type="Proteomes" id="UP000307173"/>
    </source>
</evidence>
<name>A0A4T0WYH9_9ASCO</name>
<accession>A0A4T0WYH9</accession>
<reference evidence="2 3" key="1">
    <citation type="journal article" date="2019" name="Front. Genet.">
        <title>Whole-Genome Sequencing of the Opportunistic Yeast Pathogen Candida inconspicua Uncovers Its Hybrid Origin.</title>
        <authorList>
            <person name="Mixao V."/>
            <person name="Hansen A.P."/>
            <person name="Saus E."/>
            <person name="Boekhout T."/>
            <person name="Lass-Florl C."/>
            <person name="Gabaldon T."/>
        </authorList>
    </citation>
    <scope>NUCLEOTIDE SEQUENCE [LARGE SCALE GENOMIC DNA]</scope>
    <source>
        <strain evidence="2 3">CBS 180</strain>
    </source>
</reference>
<sequence>MLYRVNRLSIRSYGLRIKRLSSTTRSIPEILQEVPRYFDDRRDISNKITALQTIAPSTTEYKHFSPQTITIGIVQSTEIKPGLLLNSLITDPLSSDNKSVELLNQQRSIDPKSNIKVICGNVDKHLGGGRYSSKSPVLNSELRLIQDAQLNDGTSKLLKREIFNNLSFVEINDATFTRNEKADGAELLNMNTIRKDDEIKESELHTMIYVKSATNGVAKLNDLPYFEVINDSSTFADVGTSLQETLKENTFRIDLAKLEEGNKLIAESIQNVTKYLKLYQESNINELLYTINRETSGYKPLILLLRSLIRDLEDDQLVLENDTQTKLTHEIQDWSQKAHFELQSKVTPFLENVLVKELSKFSQIVYNSGDLTLVVSNLLNGSRVKVNRGVFMEPIECYGSLEDSISQSYYLEGKIDIAVPTETAKESQSDKFIEELKSEVSNEKIPELQSKLNSLLIREVIGAPFTVFAISNIGYIYDLISLNTTFALTALTVALAANTSQKKFIQLINEFKDWYVEKLRLYIEKTTDSLSSQLRLNVEEFSLINAKKNDLINELRESLKKVEEADEFLKKP</sequence>
<comment type="caution">
    <text evidence="2">The sequence shown here is derived from an EMBL/GenBank/DDBJ whole genome shotgun (WGS) entry which is preliminary data.</text>
</comment>
<gene>
    <name evidence="2" type="ORF">CANINC_003957</name>
</gene>
<evidence type="ECO:0000313" key="2">
    <source>
        <dbReference type="EMBL" id="TID17688.1"/>
    </source>
</evidence>
<dbReference type="PANTHER" id="PTHR38644:SF1">
    <property type="entry name" value="EXPRESSED PROTEIN"/>
    <property type="match status" value="1"/>
</dbReference>
<protein>
    <recommendedName>
        <fullName evidence="1">Mmc1 C-terminal domain-containing protein</fullName>
    </recommendedName>
</protein>
<feature type="domain" description="Mmc1 C-terminal" evidence="1">
    <location>
        <begin position="401"/>
        <end position="520"/>
    </location>
</feature>
<dbReference type="AlphaFoldDB" id="A0A4T0WYH9"/>